<keyword evidence="3" id="KW-1185">Reference proteome</keyword>
<dbReference type="RefSeq" id="WP_157024477.1">
    <property type="nucleotide sequence ID" value="NZ_WQLV01000018.1"/>
</dbReference>
<dbReference type="AlphaFoldDB" id="A0A6L6WRV5"/>
<accession>A0A6L6WRV5</accession>
<feature type="region of interest" description="Disordered" evidence="1">
    <location>
        <begin position="122"/>
        <end position="149"/>
    </location>
</feature>
<name>A0A6L6WRV5_9RHOB</name>
<gene>
    <name evidence="2" type="ORF">GO984_20780</name>
</gene>
<protein>
    <recommendedName>
        <fullName evidence="4">Transcriptional regulator</fullName>
    </recommendedName>
</protein>
<dbReference type="InterPro" id="IPR010982">
    <property type="entry name" value="Lambda_DNA-bd_dom_sf"/>
</dbReference>
<evidence type="ECO:0000256" key="1">
    <source>
        <dbReference type="SAM" id="MobiDB-lite"/>
    </source>
</evidence>
<proteinExistence type="predicted"/>
<dbReference type="GO" id="GO:0003677">
    <property type="term" value="F:DNA binding"/>
    <property type="evidence" value="ECO:0007669"/>
    <property type="project" value="InterPro"/>
</dbReference>
<comment type="caution">
    <text evidence="2">The sequence shown here is derived from an EMBL/GenBank/DDBJ whole genome shotgun (WGS) entry which is preliminary data.</text>
</comment>
<sequence>MGNLVISDREIVAQDAWGDDVPDWIMTLVKECDGSSQNKVATRLGISAAAVSQVIRKSYQGSYDNVAMRVREIYIGGNVDCPAIGAIASEICLHWRDEIRRGTSTDPQRILMTRFCRKCPRSQPGADISAPEASPEAKLVFKSRRASRV</sequence>
<dbReference type="Proteomes" id="UP000478892">
    <property type="component" value="Unassembled WGS sequence"/>
</dbReference>
<reference evidence="2 3" key="1">
    <citation type="submission" date="2019-12" db="EMBL/GenBank/DDBJ databases">
        <authorList>
            <person name="Zhang Y.-J."/>
        </authorList>
    </citation>
    <scope>NUCLEOTIDE SEQUENCE [LARGE SCALE GENOMIC DNA]</scope>
    <source>
        <strain evidence="2 3">CY05</strain>
    </source>
</reference>
<organism evidence="2 3">
    <name type="scientific">Parasedimentitalea huanghaiensis</name>
    <dbReference type="NCBI Taxonomy" id="2682100"/>
    <lineage>
        <taxon>Bacteria</taxon>
        <taxon>Pseudomonadati</taxon>
        <taxon>Pseudomonadota</taxon>
        <taxon>Alphaproteobacteria</taxon>
        <taxon>Rhodobacterales</taxon>
        <taxon>Paracoccaceae</taxon>
        <taxon>Parasedimentitalea</taxon>
    </lineage>
</organism>
<evidence type="ECO:0000313" key="2">
    <source>
        <dbReference type="EMBL" id="MVO18262.1"/>
    </source>
</evidence>
<evidence type="ECO:0000313" key="3">
    <source>
        <dbReference type="Proteomes" id="UP000478892"/>
    </source>
</evidence>
<evidence type="ECO:0008006" key="4">
    <source>
        <dbReference type="Google" id="ProtNLM"/>
    </source>
</evidence>
<dbReference type="EMBL" id="WQLV01000018">
    <property type="protein sequence ID" value="MVO18262.1"/>
    <property type="molecule type" value="Genomic_DNA"/>
</dbReference>
<dbReference type="Gene3D" id="1.10.260.40">
    <property type="entry name" value="lambda repressor-like DNA-binding domains"/>
    <property type="match status" value="1"/>
</dbReference>